<dbReference type="AlphaFoldDB" id="A0A918MNQ9"/>
<dbReference type="EMBL" id="BMUE01000003">
    <property type="protein sequence ID" value="GGW42349.1"/>
    <property type="molecule type" value="Genomic_DNA"/>
</dbReference>
<reference evidence="2" key="2">
    <citation type="submission" date="2020-09" db="EMBL/GenBank/DDBJ databases">
        <authorList>
            <person name="Sun Q."/>
            <person name="Ohkuma M."/>
        </authorList>
    </citation>
    <scope>NUCLEOTIDE SEQUENCE</scope>
    <source>
        <strain evidence="2">JCM 4490</strain>
    </source>
</reference>
<dbReference type="RefSeq" id="WP_190014611.1">
    <property type="nucleotide sequence ID" value="NZ_BMUE01000003.1"/>
</dbReference>
<organism evidence="2 3">
    <name type="scientific">Streptomyces lucensis JCM 4490</name>
    <dbReference type="NCBI Taxonomy" id="1306176"/>
    <lineage>
        <taxon>Bacteria</taxon>
        <taxon>Bacillati</taxon>
        <taxon>Actinomycetota</taxon>
        <taxon>Actinomycetes</taxon>
        <taxon>Kitasatosporales</taxon>
        <taxon>Streptomycetaceae</taxon>
        <taxon>Streptomyces</taxon>
    </lineage>
</organism>
<reference evidence="2" key="1">
    <citation type="journal article" date="2014" name="Int. J. Syst. Evol. Microbiol.">
        <title>Complete genome sequence of Corynebacterium casei LMG S-19264T (=DSM 44701T), isolated from a smear-ripened cheese.</title>
        <authorList>
            <consortium name="US DOE Joint Genome Institute (JGI-PGF)"/>
            <person name="Walter F."/>
            <person name="Albersmeier A."/>
            <person name="Kalinowski J."/>
            <person name="Ruckert C."/>
        </authorList>
    </citation>
    <scope>NUCLEOTIDE SEQUENCE</scope>
    <source>
        <strain evidence="2">JCM 4490</strain>
    </source>
</reference>
<accession>A0A918MNQ9</accession>
<evidence type="ECO:0000313" key="3">
    <source>
        <dbReference type="Proteomes" id="UP000620224"/>
    </source>
</evidence>
<evidence type="ECO:0000313" key="2">
    <source>
        <dbReference type="EMBL" id="GGW42349.1"/>
    </source>
</evidence>
<proteinExistence type="predicted"/>
<keyword evidence="3" id="KW-1185">Reference proteome</keyword>
<evidence type="ECO:0000256" key="1">
    <source>
        <dbReference type="SAM" id="MobiDB-lite"/>
    </source>
</evidence>
<dbReference type="Proteomes" id="UP000620224">
    <property type="component" value="Unassembled WGS sequence"/>
</dbReference>
<sequence length="158" mass="16998">MFEEVAALAMTGATTVVAAMATDGWSTARARMAGLFRRADDIQRAAIEGQLDGHAALVASSDNAEAVRQDLVPVWRLQLAALLRQHPDAAEELQLLVREIQERLPSAQQVWQQRQTNIARDHGQVFASLGGDVIVHHGPAQPPPAPSVVVGDEPEATE</sequence>
<feature type="region of interest" description="Disordered" evidence="1">
    <location>
        <begin position="137"/>
        <end position="158"/>
    </location>
</feature>
<name>A0A918MNQ9_9ACTN</name>
<protein>
    <submittedName>
        <fullName evidence="2">Uncharacterized protein</fullName>
    </submittedName>
</protein>
<comment type="caution">
    <text evidence="2">The sequence shown here is derived from an EMBL/GenBank/DDBJ whole genome shotgun (WGS) entry which is preliminary data.</text>
</comment>
<gene>
    <name evidence="2" type="ORF">GCM10010503_18440</name>
</gene>